<name>A0A061S667_9CHLO</name>
<reference evidence="2" key="1">
    <citation type="submission" date="2014-05" db="EMBL/GenBank/DDBJ databases">
        <title>The transcriptome of the halophilic microalga Tetraselmis sp. GSL018 isolated from the Great Salt Lake, Utah.</title>
        <authorList>
            <person name="Jinkerson R.E."/>
            <person name="D'Adamo S."/>
            <person name="Posewitz M.C."/>
        </authorList>
    </citation>
    <scope>NUCLEOTIDE SEQUENCE</scope>
    <source>
        <strain evidence="2">GSL018</strain>
    </source>
</reference>
<evidence type="ECO:0000313" key="2">
    <source>
        <dbReference type="EMBL" id="JAC80632.1"/>
    </source>
</evidence>
<organism evidence="2">
    <name type="scientific">Tetraselmis sp. GSL018</name>
    <dbReference type="NCBI Taxonomy" id="582737"/>
    <lineage>
        <taxon>Eukaryota</taxon>
        <taxon>Viridiplantae</taxon>
        <taxon>Chlorophyta</taxon>
        <taxon>core chlorophytes</taxon>
        <taxon>Chlorodendrophyceae</taxon>
        <taxon>Chlorodendrales</taxon>
        <taxon>Chlorodendraceae</taxon>
        <taxon>Tetraselmis</taxon>
    </lineage>
</organism>
<accession>A0A061S667</accession>
<feature type="region of interest" description="Disordered" evidence="1">
    <location>
        <begin position="247"/>
        <end position="311"/>
    </location>
</feature>
<sequence>MGRRRALPEKTPVCPSKAVFFFVSDTDGAVELIAVALQQEGTAPKPRYWRRVDGSSAAFVPCDEEEAISAVGGGGSRERREPPAYAEHLVPQITDINTGRPGQLIRIESSAQIEPLPAGRESPESLPVLRPTTVRAEEARGLLFPVSYDFARSRSMTGFLPWRGTENRVAAFPETLRYSMEGASSSVDNLDRLDYCIPDAWARGISPLDPLLAHTMSTPNPGSTGHPATQHGLVHGPLHRLENHSNMQRRYKRKPSIPSRVTRQSTNDAREQTRRKRLAQGTRAFQRAQESQPNQVQQNPTFEEIGLKNEV</sequence>
<gene>
    <name evidence="2" type="ORF">TSPGSL018_9826</name>
</gene>
<dbReference type="EMBL" id="GBEZ01004596">
    <property type="protein sequence ID" value="JAC80632.1"/>
    <property type="molecule type" value="Transcribed_RNA"/>
</dbReference>
<feature type="compositionally biased region" description="Polar residues" evidence="1">
    <location>
        <begin position="288"/>
        <end position="301"/>
    </location>
</feature>
<proteinExistence type="predicted"/>
<dbReference type="AlphaFoldDB" id="A0A061S667"/>
<protein>
    <submittedName>
        <fullName evidence="2">Uncharacterized protein</fullName>
    </submittedName>
</protein>
<evidence type="ECO:0000256" key="1">
    <source>
        <dbReference type="SAM" id="MobiDB-lite"/>
    </source>
</evidence>